<protein>
    <recommendedName>
        <fullName evidence="2">HIRAN domain-containing protein</fullName>
    </recommendedName>
</protein>
<sequence length="224" mass="25386">MARSFTFQSMIRGYHVYKDSWIPEEGETLDCIREMTNLHDPYAASVMKNGKAVGHVPRKNSASCSVNLQSGSIHCIVTGKRYSCDLPQGGLEIPSILVFTGDVDKTHKVEKILKKIYSEADDEVVAKEEEETLVKNELGIGKDSKKRKVDDKNDESDSNSHHWLQIDKLILCTTDRLVIKKRDELNDLHVIATQFILKMQFPLLICGLCATCKILRDPPKKWVQ</sequence>
<dbReference type="EnsemblMetazoa" id="Aqu2.1.33974_001">
    <property type="protein sequence ID" value="Aqu2.1.33974_001"/>
    <property type="gene ID" value="Aqu2.1.33974"/>
</dbReference>
<evidence type="ECO:0000313" key="1">
    <source>
        <dbReference type="EnsemblMetazoa" id="Aqu2.1.33974_001"/>
    </source>
</evidence>
<name>A0A1X7V2F0_AMPQE</name>
<dbReference type="Gene3D" id="3.30.70.2330">
    <property type="match status" value="1"/>
</dbReference>
<reference evidence="1" key="1">
    <citation type="submission" date="2017-05" db="UniProtKB">
        <authorList>
            <consortium name="EnsemblMetazoa"/>
        </authorList>
    </citation>
    <scope>IDENTIFICATION</scope>
</reference>
<dbReference type="AlphaFoldDB" id="A0A1X7V2F0"/>
<proteinExistence type="predicted"/>
<organism evidence="1">
    <name type="scientific">Amphimedon queenslandica</name>
    <name type="common">Sponge</name>
    <dbReference type="NCBI Taxonomy" id="400682"/>
    <lineage>
        <taxon>Eukaryota</taxon>
        <taxon>Metazoa</taxon>
        <taxon>Porifera</taxon>
        <taxon>Demospongiae</taxon>
        <taxon>Heteroscleromorpha</taxon>
        <taxon>Haplosclerida</taxon>
        <taxon>Niphatidae</taxon>
        <taxon>Amphimedon</taxon>
    </lineage>
</organism>
<dbReference type="InParanoid" id="A0A1X7V2F0"/>
<accession>A0A1X7V2F0</accession>
<evidence type="ECO:0008006" key="2">
    <source>
        <dbReference type="Google" id="ProtNLM"/>
    </source>
</evidence>